<feature type="coiled-coil region" evidence="1">
    <location>
        <begin position="138"/>
        <end position="165"/>
    </location>
</feature>
<keyword evidence="1" id="KW-0175">Coiled coil</keyword>
<dbReference type="InterPro" id="IPR057966">
    <property type="entry name" value="T4_SCAF"/>
</dbReference>
<feature type="region of interest" description="Disordered" evidence="2">
    <location>
        <begin position="223"/>
        <end position="279"/>
    </location>
</feature>
<evidence type="ECO:0000256" key="2">
    <source>
        <dbReference type="SAM" id="MobiDB-lite"/>
    </source>
</evidence>
<name>A0A219YBV9_9CAUD</name>
<protein>
    <submittedName>
        <fullName evidence="3">Prohead assembly (Scaffolding) protein</fullName>
    </submittedName>
</protein>
<reference evidence="3 4" key="1">
    <citation type="journal article" date="2017" name="Sci. Rep.">
        <title>Characterization and diversity of phages infecting Aeromonas salmonicida subsp. salmonicida.</title>
        <authorList>
            <person name="Vincent A.T."/>
            <person name="Paquet V.E."/>
            <person name="Bernatchez A."/>
            <person name="Tremblay D.M."/>
            <person name="Moineau S."/>
            <person name="Charette S.J."/>
        </authorList>
    </citation>
    <scope>NUCLEOTIDE SEQUENCE [LARGE SCALE GENOMIC DNA]</scope>
</reference>
<evidence type="ECO:0000256" key="1">
    <source>
        <dbReference type="SAM" id="Coils"/>
    </source>
</evidence>
<sequence length="279" mass="31033">MSIKDQLLSESKKIVVETDALSKALEGVQLSESVKETLNEVFQSKVQVESARLAESHIEQIAAQSEALIEEAAAAKIVDLTSTIDSYFEHLTEQFMDENKVAIESGIKSQLAESLLASLKEAFVSHNVHIPEESINVVEEMESELSEARDEINVLLTKNSELLESVQKQERGNIIAEAIKDLTVVQQEQVLSLSEGISFGKSDQFKTRVESLVEMVAQKVEPTSKPINEAGDGLNFKADEDEDDKGEKKEDKDAKDKKDPKKKPEKKIDESVANLMNWM</sequence>
<feature type="compositionally biased region" description="Basic and acidic residues" evidence="2">
    <location>
        <begin position="245"/>
        <end position="259"/>
    </location>
</feature>
<organism evidence="3 4">
    <name type="scientific">Aeromonas phage 65.2</name>
    <dbReference type="NCBI Taxonomy" id="1932896"/>
    <lineage>
        <taxon>Viruses</taxon>
        <taxon>Duplodnaviria</taxon>
        <taxon>Heunggongvirae</taxon>
        <taxon>Uroviricota</taxon>
        <taxon>Caudoviricetes</taxon>
        <taxon>Pantevenvirales</taxon>
        <taxon>Straboviridae</taxon>
        <taxon>Emmerichvirinae</taxon>
        <taxon>Ishigurovirus</taxon>
        <taxon>Ishigurovirus osborne</taxon>
    </lineage>
</organism>
<dbReference type="EMBL" id="KY290955">
    <property type="protein sequence ID" value="APU01469.1"/>
    <property type="molecule type" value="Genomic_DNA"/>
</dbReference>
<proteinExistence type="predicted"/>
<accession>A0A219YBV9</accession>
<evidence type="ECO:0000313" key="3">
    <source>
        <dbReference type="EMBL" id="APU01469.1"/>
    </source>
</evidence>
<evidence type="ECO:0000313" key="4">
    <source>
        <dbReference type="Proteomes" id="UP000225215"/>
    </source>
</evidence>
<dbReference type="Proteomes" id="UP000225215">
    <property type="component" value="Segment"/>
</dbReference>
<dbReference type="Pfam" id="PF25623">
    <property type="entry name" value="T4_CASP"/>
    <property type="match status" value="1"/>
</dbReference>